<comment type="caution">
    <text evidence="2">The sequence shown here is derived from an EMBL/GenBank/DDBJ whole genome shotgun (WGS) entry which is preliminary data.</text>
</comment>
<dbReference type="Proteomes" id="UP001298424">
    <property type="component" value="Unassembled WGS sequence"/>
</dbReference>
<organism evidence="2 3">
    <name type="scientific">Kingella pumchi</name>
    <dbReference type="NCBI Taxonomy" id="2779506"/>
    <lineage>
        <taxon>Bacteria</taxon>
        <taxon>Pseudomonadati</taxon>
        <taxon>Pseudomonadota</taxon>
        <taxon>Betaproteobacteria</taxon>
        <taxon>Neisseriales</taxon>
        <taxon>Neisseriaceae</taxon>
        <taxon>Kingella</taxon>
    </lineage>
</organism>
<gene>
    <name evidence="2" type="ORF">MB824_09600</name>
</gene>
<name>A0ABS9NPM3_9NEIS</name>
<evidence type="ECO:0000313" key="3">
    <source>
        <dbReference type="Proteomes" id="UP001298424"/>
    </source>
</evidence>
<protein>
    <submittedName>
        <fullName evidence="2">Uncharacterized protein</fullName>
    </submittedName>
</protein>
<sequence>MNGRTICSGIKSSLKVQSIAVGFAPHTNPRQPENGFRLPCNSRRDPV</sequence>
<accession>A0ABS9NPM3</accession>
<dbReference type="EMBL" id="JAKOOW010000035">
    <property type="protein sequence ID" value="MCG6504751.1"/>
    <property type="molecule type" value="Genomic_DNA"/>
</dbReference>
<dbReference type="RefSeq" id="WP_238748286.1">
    <property type="nucleotide sequence ID" value="NZ_JAKOOW010000035.1"/>
</dbReference>
<keyword evidence="3" id="KW-1185">Reference proteome</keyword>
<reference evidence="2 3" key="1">
    <citation type="submission" date="2022-02" db="EMBL/GenBank/DDBJ databases">
        <title>Genome sequence data of Kingella unionensis sp. nov. strain CICC 24913 (CCUG 75125).</title>
        <authorList>
            <person name="Xiao M."/>
        </authorList>
    </citation>
    <scope>NUCLEOTIDE SEQUENCE [LARGE SCALE GENOMIC DNA]</scope>
    <source>
        <strain evidence="2 3">CICC 24913</strain>
    </source>
</reference>
<feature type="region of interest" description="Disordered" evidence="1">
    <location>
        <begin position="25"/>
        <end position="47"/>
    </location>
</feature>
<proteinExistence type="predicted"/>
<evidence type="ECO:0000313" key="2">
    <source>
        <dbReference type="EMBL" id="MCG6504751.1"/>
    </source>
</evidence>
<evidence type="ECO:0000256" key="1">
    <source>
        <dbReference type="SAM" id="MobiDB-lite"/>
    </source>
</evidence>